<dbReference type="Proteomes" id="UP000505355">
    <property type="component" value="Chromosome"/>
</dbReference>
<dbReference type="GO" id="GO:0046872">
    <property type="term" value="F:metal ion binding"/>
    <property type="evidence" value="ECO:0007669"/>
    <property type="project" value="UniProtKB-KW"/>
</dbReference>
<dbReference type="EMBL" id="CP054139">
    <property type="protein sequence ID" value="QKJ28217.1"/>
    <property type="molecule type" value="Genomic_DNA"/>
</dbReference>
<dbReference type="Pfam" id="PF01152">
    <property type="entry name" value="Bac_globin"/>
    <property type="match status" value="1"/>
</dbReference>
<keyword evidence="3" id="KW-0479">Metal-binding</keyword>
<reference evidence="5 6" key="1">
    <citation type="submission" date="2020-05" db="EMBL/GenBank/DDBJ databases">
        <title>Mucilaginibacter mali sp. nov.</title>
        <authorList>
            <person name="Kim H.S."/>
            <person name="Lee K.C."/>
            <person name="Suh M.K."/>
            <person name="Kim J.-S."/>
            <person name="Han K.-I."/>
            <person name="Eom M.K."/>
            <person name="Shin Y.K."/>
            <person name="Lee J.-S."/>
        </authorList>
    </citation>
    <scope>NUCLEOTIDE SEQUENCE [LARGE SCALE GENOMIC DNA]</scope>
    <source>
        <strain evidence="5 6">G2-14</strain>
    </source>
</reference>
<keyword evidence="1" id="KW-0813">Transport</keyword>
<dbReference type="InterPro" id="IPR001486">
    <property type="entry name" value="Hemoglobin_trunc"/>
</dbReference>
<dbReference type="KEGG" id="mmab:HQ865_00050"/>
<evidence type="ECO:0000256" key="2">
    <source>
        <dbReference type="ARBA" id="ARBA00022617"/>
    </source>
</evidence>
<dbReference type="SUPFAM" id="SSF46458">
    <property type="entry name" value="Globin-like"/>
    <property type="match status" value="1"/>
</dbReference>
<proteinExistence type="predicted"/>
<keyword evidence="4" id="KW-0408">Iron</keyword>
<protein>
    <submittedName>
        <fullName evidence="5">Group III truncated hemoglobin</fullName>
    </submittedName>
</protein>
<dbReference type="GO" id="GO:0019825">
    <property type="term" value="F:oxygen binding"/>
    <property type="evidence" value="ECO:0007669"/>
    <property type="project" value="InterPro"/>
</dbReference>
<organism evidence="5 6">
    <name type="scientific">Mucilaginibacter mali</name>
    <dbReference type="NCBI Taxonomy" id="2740462"/>
    <lineage>
        <taxon>Bacteria</taxon>
        <taxon>Pseudomonadati</taxon>
        <taxon>Bacteroidota</taxon>
        <taxon>Sphingobacteriia</taxon>
        <taxon>Sphingobacteriales</taxon>
        <taxon>Sphingobacteriaceae</taxon>
        <taxon>Mucilaginibacter</taxon>
    </lineage>
</organism>
<name>A0A7D4TV33_9SPHI</name>
<keyword evidence="6" id="KW-1185">Reference proteome</keyword>
<dbReference type="InterPro" id="IPR009050">
    <property type="entry name" value="Globin-like_sf"/>
</dbReference>
<sequence>MKKEIEDMEDIKVFVDDFYTRVRQDELIGPIFMEKISDWRPHLDKMYAFWNAALFGVPGFRGNPFARHAPLKIDRPHFERWLELFYTTIDTRFEGFIADDAKKRAALMADLFLSRLQQLNGNSDRVIF</sequence>
<dbReference type="Gene3D" id="1.10.490.10">
    <property type="entry name" value="Globins"/>
    <property type="match status" value="1"/>
</dbReference>
<dbReference type="GO" id="GO:0020037">
    <property type="term" value="F:heme binding"/>
    <property type="evidence" value="ECO:0007669"/>
    <property type="project" value="InterPro"/>
</dbReference>
<dbReference type="InterPro" id="IPR012292">
    <property type="entry name" value="Globin/Proto"/>
</dbReference>
<evidence type="ECO:0000256" key="3">
    <source>
        <dbReference type="ARBA" id="ARBA00022723"/>
    </source>
</evidence>
<evidence type="ECO:0000313" key="6">
    <source>
        <dbReference type="Proteomes" id="UP000505355"/>
    </source>
</evidence>
<keyword evidence="2" id="KW-0349">Heme</keyword>
<dbReference type="RefSeq" id="WP_173412919.1">
    <property type="nucleotide sequence ID" value="NZ_CP054139.1"/>
</dbReference>
<dbReference type="CDD" id="cd08916">
    <property type="entry name" value="TrHb3_P"/>
    <property type="match status" value="1"/>
</dbReference>
<evidence type="ECO:0000313" key="5">
    <source>
        <dbReference type="EMBL" id="QKJ28217.1"/>
    </source>
</evidence>
<evidence type="ECO:0000256" key="1">
    <source>
        <dbReference type="ARBA" id="ARBA00022448"/>
    </source>
</evidence>
<evidence type="ECO:0000256" key="4">
    <source>
        <dbReference type="ARBA" id="ARBA00023004"/>
    </source>
</evidence>
<dbReference type="AlphaFoldDB" id="A0A7D4TV33"/>
<gene>
    <name evidence="5" type="ORF">HQ865_00050</name>
</gene>
<accession>A0A7D4TV33</accession>